<dbReference type="AlphaFoldDB" id="A0AA39LUI5"/>
<name>A0AA39LUI5_9BILA</name>
<reference evidence="2" key="1">
    <citation type="submission" date="2023-06" db="EMBL/GenBank/DDBJ databases">
        <title>Genomic analysis of the entomopathogenic nematode Steinernema hermaphroditum.</title>
        <authorList>
            <person name="Schwarz E.M."/>
            <person name="Heppert J.K."/>
            <person name="Baniya A."/>
            <person name="Schwartz H.T."/>
            <person name="Tan C.-H."/>
            <person name="Antoshechkin I."/>
            <person name="Sternberg P.W."/>
            <person name="Goodrich-Blair H."/>
            <person name="Dillman A.R."/>
        </authorList>
    </citation>
    <scope>NUCLEOTIDE SEQUENCE</scope>
    <source>
        <strain evidence="2">PS9179</strain>
        <tissue evidence="2">Whole animal</tissue>
    </source>
</reference>
<gene>
    <name evidence="2" type="ORF">QR680_004768</name>
</gene>
<feature type="compositionally biased region" description="Pro residues" evidence="1">
    <location>
        <begin position="473"/>
        <end position="484"/>
    </location>
</feature>
<protein>
    <submittedName>
        <fullName evidence="2">Uncharacterized protein</fullName>
    </submittedName>
</protein>
<accession>A0AA39LUI5</accession>
<proteinExistence type="predicted"/>
<evidence type="ECO:0000313" key="2">
    <source>
        <dbReference type="EMBL" id="KAK0409804.1"/>
    </source>
</evidence>
<dbReference type="EMBL" id="JAUCMV010000003">
    <property type="protein sequence ID" value="KAK0409804.1"/>
    <property type="molecule type" value="Genomic_DNA"/>
</dbReference>
<keyword evidence="3" id="KW-1185">Reference proteome</keyword>
<comment type="caution">
    <text evidence="2">The sequence shown here is derived from an EMBL/GenBank/DDBJ whole genome shotgun (WGS) entry which is preliminary data.</text>
</comment>
<dbReference type="Proteomes" id="UP001175271">
    <property type="component" value="Unassembled WGS sequence"/>
</dbReference>
<feature type="region of interest" description="Disordered" evidence="1">
    <location>
        <begin position="458"/>
        <end position="503"/>
    </location>
</feature>
<feature type="compositionally biased region" description="Pro residues" evidence="1">
    <location>
        <begin position="492"/>
        <end position="501"/>
    </location>
</feature>
<evidence type="ECO:0000313" key="3">
    <source>
        <dbReference type="Proteomes" id="UP001175271"/>
    </source>
</evidence>
<organism evidence="2 3">
    <name type="scientific">Steinernema hermaphroditum</name>
    <dbReference type="NCBI Taxonomy" id="289476"/>
    <lineage>
        <taxon>Eukaryota</taxon>
        <taxon>Metazoa</taxon>
        <taxon>Ecdysozoa</taxon>
        <taxon>Nematoda</taxon>
        <taxon>Chromadorea</taxon>
        <taxon>Rhabditida</taxon>
        <taxon>Tylenchina</taxon>
        <taxon>Panagrolaimomorpha</taxon>
        <taxon>Strongyloidoidea</taxon>
        <taxon>Steinernematidae</taxon>
        <taxon>Steinernema</taxon>
    </lineage>
</organism>
<sequence length="600" mass="67030">MAARRARRLSSSLVSVPPSKGVTLRPWRVFKVSRVRHFTSFKSHLKPFVWGERGGPRPPKWEDLMVPLTEEDVENRIKEQNMFASNRIPREGASVTISVYMEPGIPRPNEAFVEATLSANKILSRAELTLEASKKKKKKKKHKSVVSFSLKAPPTPLFVFPRSILEAPEAPAASISWDDLEIADISDEEGTMSSTPSRPAQVIEERFVDVDKEKEPQRARVEGVVAEPVKHAHSLSTCVASSHSIKVFASVFSRDMEHERTTGTMKASAFASIEATFAASTLVESTAAPLELRRRNARQSVFHHAKEKNRYSVSATFAVPEEEEVQWLPPPPEPSLQVATVKGRKRKSDAMNELPRIDVNVPNVGSHSVFMTPPDDSQLAANPEVSNVSGLFQMDAQTPSVRKPKKRRDRRADAWADVHNRLLAQHSTHTEVVPRARNEATPPAQVQPIAQQFVSPSMMAPPVQPRHPHQRPRSPPSMQPPPNYPFNFMVPRAPPPPPRPTPQQCAQYIAWARMNGVIVDSIMDQFQHMLPPVLPTMAPQPPNFYPVQPQAPPQLYPPHSIAQVPLPFPFPHLAPPGGLYPNPMYMYLQALSAQRQPRPQ</sequence>
<evidence type="ECO:0000256" key="1">
    <source>
        <dbReference type="SAM" id="MobiDB-lite"/>
    </source>
</evidence>